<evidence type="ECO:0000313" key="2">
    <source>
        <dbReference type="Proteomes" id="UP000001935"/>
    </source>
</evidence>
<organism evidence="1 2">
    <name type="scientific">Anaeromyxobacter dehalogenans (strain 2CP-C)</name>
    <dbReference type="NCBI Taxonomy" id="290397"/>
    <lineage>
        <taxon>Bacteria</taxon>
        <taxon>Pseudomonadati</taxon>
        <taxon>Myxococcota</taxon>
        <taxon>Myxococcia</taxon>
        <taxon>Myxococcales</taxon>
        <taxon>Cystobacterineae</taxon>
        <taxon>Anaeromyxobacteraceae</taxon>
        <taxon>Anaeromyxobacter</taxon>
    </lineage>
</organism>
<dbReference type="STRING" id="290397.Adeh_0512"/>
<gene>
    <name evidence="1" type="ordered locus">Adeh_0512</name>
</gene>
<name>Q2INA3_ANADE</name>
<dbReference type="AlphaFoldDB" id="Q2INA3"/>
<evidence type="ECO:0008006" key="3">
    <source>
        <dbReference type="Google" id="ProtNLM"/>
    </source>
</evidence>
<dbReference type="InterPro" id="IPR011006">
    <property type="entry name" value="CheY-like_superfamily"/>
</dbReference>
<dbReference type="KEGG" id="ade:Adeh_0512"/>
<accession>Q2INA3</accession>
<dbReference type="SUPFAM" id="SSF52172">
    <property type="entry name" value="CheY-like"/>
    <property type="match status" value="1"/>
</dbReference>
<dbReference type="EMBL" id="CP000251">
    <property type="protein sequence ID" value="ABC80288.1"/>
    <property type="molecule type" value="Genomic_DNA"/>
</dbReference>
<dbReference type="OrthoDB" id="291953at2"/>
<evidence type="ECO:0000313" key="1">
    <source>
        <dbReference type="EMBL" id="ABC80288.1"/>
    </source>
</evidence>
<dbReference type="HOGENOM" id="CLU_2103883_0_0_7"/>
<dbReference type="RefSeq" id="WP_011419571.1">
    <property type="nucleotide sequence ID" value="NC_007760.1"/>
</dbReference>
<proteinExistence type="predicted"/>
<dbReference type="Proteomes" id="UP000001935">
    <property type="component" value="Chromosome"/>
</dbReference>
<protein>
    <recommendedName>
        <fullName evidence="3">Response regulator receiver protein</fullName>
    </recommendedName>
</protein>
<reference evidence="1" key="1">
    <citation type="submission" date="2006-01" db="EMBL/GenBank/DDBJ databases">
        <title>Complete sequence of Anaeromyxobacter dehalogenans 2CP-C.</title>
        <authorList>
            <consortium name="US DOE Joint Genome Institute"/>
            <person name="Copeland A."/>
            <person name="Lucas S."/>
            <person name="Lapidus A."/>
            <person name="Barry K."/>
            <person name="Detter J.C."/>
            <person name="Glavina T."/>
            <person name="Hammon N."/>
            <person name="Israni S."/>
            <person name="Pitluck S."/>
            <person name="Brettin T."/>
            <person name="Bruce D."/>
            <person name="Han C."/>
            <person name="Tapia R."/>
            <person name="Gilna P."/>
            <person name="Kiss H."/>
            <person name="Schmutz J."/>
            <person name="Larimer F."/>
            <person name="Land M."/>
            <person name="Kyrpides N."/>
            <person name="Anderson I."/>
            <person name="Sanford R.A."/>
            <person name="Ritalahti K.M."/>
            <person name="Thomas H.S."/>
            <person name="Kirby J.R."/>
            <person name="Zhulin I.B."/>
            <person name="Loeffler F.E."/>
            <person name="Richardson P."/>
        </authorList>
    </citation>
    <scope>NUCLEOTIDE SEQUENCE</scope>
    <source>
        <strain evidence="1">2CP-C</strain>
    </source>
</reference>
<sequence>MPLLVSVRDLVFRSKIHAAAERLGVTVRFAPRGARLSDAARELGQGTVIADLSEPGVLDEVRAARQAGLPVRVIGFLGHVEVELAGAARAAGVDEVISRGQFVQRLDGLLTEHAG</sequence>